<feature type="region of interest" description="Disordered" evidence="7">
    <location>
        <begin position="359"/>
        <end position="379"/>
    </location>
</feature>
<evidence type="ECO:0000256" key="1">
    <source>
        <dbReference type="ARBA" id="ARBA00004123"/>
    </source>
</evidence>
<dbReference type="GO" id="GO:0000076">
    <property type="term" value="P:DNA replication checkpoint signaling"/>
    <property type="evidence" value="ECO:0007669"/>
    <property type="project" value="UniProtKB-UniRule"/>
</dbReference>
<dbReference type="EMBL" id="AVOT02028850">
    <property type="protein sequence ID" value="MBW0521485.1"/>
    <property type="molecule type" value="Genomic_DNA"/>
</dbReference>
<feature type="region of interest" description="Disordered" evidence="7">
    <location>
        <begin position="1"/>
        <end position="23"/>
    </location>
</feature>
<dbReference type="Proteomes" id="UP000765509">
    <property type="component" value="Unassembled WGS sequence"/>
</dbReference>
<evidence type="ECO:0000256" key="2">
    <source>
        <dbReference type="ARBA" id="ARBA00006075"/>
    </source>
</evidence>
<keyword evidence="4 6" id="KW-0539">Nucleus</keyword>
<dbReference type="InterPro" id="IPR040038">
    <property type="entry name" value="TIPIN/Csm3/Swi3"/>
</dbReference>
<dbReference type="InterPro" id="IPR012923">
    <property type="entry name" value="Csm3"/>
</dbReference>
<dbReference type="Pfam" id="PF07962">
    <property type="entry name" value="Swi3"/>
    <property type="match status" value="1"/>
</dbReference>
<dbReference type="GO" id="GO:0031298">
    <property type="term" value="C:replication fork protection complex"/>
    <property type="evidence" value="ECO:0007669"/>
    <property type="project" value="TreeGrafter"/>
</dbReference>
<keyword evidence="3 6" id="KW-0227">DNA damage</keyword>
<feature type="region of interest" description="Disordered" evidence="7">
    <location>
        <begin position="252"/>
        <end position="286"/>
    </location>
</feature>
<name>A0A9Q3I098_9BASI</name>
<dbReference type="GO" id="GO:0043111">
    <property type="term" value="P:replication fork arrest"/>
    <property type="evidence" value="ECO:0007669"/>
    <property type="project" value="TreeGrafter"/>
</dbReference>
<evidence type="ECO:0000256" key="6">
    <source>
        <dbReference type="RuleBase" id="RU366049"/>
    </source>
</evidence>
<feature type="region of interest" description="Disordered" evidence="7">
    <location>
        <begin position="78"/>
        <end position="102"/>
    </location>
</feature>
<keyword evidence="10" id="KW-1185">Reference proteome</keyword>
<evidence type="ECO:0000256" key="5">
    <source>
        <dbReference type="ARBA" id="ARBA00023306"/>
    </source>
</evidence>
<evidence type="ECO:0000256" key="4">
    <source>
        <dbReference type="ARBA" id="ARBA00023242"/>
    </source>
</evidence>
<dbReference type="AlphaFoldDB" id="A0A9Q3I098"/>
<accession>A0A9Q3I098</accession>
<protein>
    <recommendedName>
        <fullName evidence="6">Chromosome segregation in meiosis protein</fullName>
    </recommendedName>
</protein>
<comment type="caution">
    <text evidence="9">The sequence shown here is derived from an EMBL/GenBank/DDBJ whole genome shotgun (WGS) entry which is preliminary data.</text>
</comment>
<evidence type="ECO:0000313" key="9">
    <source>
        <dbReference type="EMBL" id="MBW0521485.1"/>
    </source>
</evidence>
<comment type="function">
    <text evidence="6">Plays an important role in the control of DNA replication and the maintenance of replication fork stability.</text>
</comment>
<evidence type="ECO:0000259" key="8">
    <source>
        <dbReference type="Pfam" id="PF07962"/>
    </source>
</evidence>
<dbReference type="OrthoDB" id="2501273at2759"/>
<dbReference type="PANTHER" id="PTHR13220">
    <property type="entry name" value="TIMELESS INTERACTING-RELATED"/>
    <property type="match status" value="1"/>
</dbReference>
<evidence type="ECO:0000256" key="7">
    <source>
        <dbReference type="SAM" id="MobiDB-lite"/>
    </source>
</evidence>
<reference evidence="9" key="1">
    <citation type="submission" date="2021-03" db="EMBL/GenBank/DDBJ databases">
        <title>Draft genome sequence of rust myrtle Austropuccinia psidii MF-1, a brazilian biotype.</title>
        <authorList>
            <person name="Quecine M.C."/>
            <person name="Pachon D.M.R."/>
            <person name="Bonatelli M.L."/>
            <person name="Correr F.H."/>
            <person name="Franceschini L.M."/>
            <person name="Leite T.F."/>
            <person name="Margarido G.R.A."/>
            <person name="Almeida C.A."/>
            <person name="Ferrarezi J.A."/>
            <person name="Labate C.A."/>
        </authorList>
    </citation>
    <scope>NUCLEOTIDE SEQUENCE</scope>
    <source>
        <strain evidence="9">MF-1</strain>
    </source>
</reference>
<dbReference type="GO" id="GO:0003677">
    <property type="term" value="F:DNA binding"/>
    <property type="evidence" value="ECO:0007669"/>
    <property type="project" value="TreeGrafter"/>
</dbReference>
<dbReference type="GO" id="GO:0006974">
    <property type="term" value="P:DNA damage response"/>
    <property type="evidence" value="ECO:0007669"/>
    <property type="project" value="UniProtKB-KW"/>
</dbReference>
<feature type="compositionally biased region" description="Polar residues" evidence="7">
    <location>
        <begin position="364"/>
        <end position="379"/>
    </location>
</feature>
<feature type="compositionally biased region" description="Polar residues" evidence="7">
    <location>
        <begin position="261"/>
        <end position="271"/>
    </location>
</feature>
<dbReference type="GO" id="GO:0031297">
    <property type="term" value="P:replication fork processing"/>
    <property type="evidence" value="ECO:0007669"/>
    <property type="project" value="UniProtKB-UniRule"/>
</dbReference>
<evidence type="ECO:0000313" key="10">
    <source>
        <dbReference type="Proteomes" id="UP000765509"/>
    </source>
</evidence>
<comment type="subcellular location">
    <subcellularLocation>
        <location evidence="1 6">Nucleus</location>
    </subcellularLocation>
</comment>
<keyword evidence="5 6" id="KW-0131">Cell cycle</keyword>
<sequence length="435" mass="48577">MGFHSSSRTHNPPNPCQMVSTDTYGAGRAHSDLGVLLRRLLPCLLSTIRFLRPVHPSKPPSLIAQDMSLEDDSFQIDAPPEKISRARPPPRFLGDDELDEPGSDGLNTAGIDDLFSNLDDIGLPEPLNHSAIEATLETKKAAAALDPFASSLPEKPLKKAIRRRPHVKLSEDRLLDPQLGIPRLIALSQSFKPSAKGNERADLKRVLKMYRLWAHAMYPKTQFTDTINSIEQLARKRKLRVALQTWREEITVGNQKKSKSNSETITDQVSGQPEEASADEVPSKTLPLALESTLTEGPLFRQEENEDEFPLDDELAQIFDSIDPAASVPQVSDKTSKPLFHPDDFDDQYAEEEALLRDAEESTGLANKHTSTRPLVETQQPTNILVAEPIRPHEVLSKDNSKNHEITGNMEIAQKTVSNQDLVHEDTHDWDDLYH</sequence>
<feature type="domain" description="Chromosome segregation in meiosis protein 3" evidence="8">
    <location>
        <begin position="168"/>
        <end position="250"/>
    </location>
</feature>
<dbReference type="PANTHER" id="PTHR13220:SF11">
    <property type="entry name" value="TIMELESS-INTERACTING PROTEIN"/>
    <property type="match status" value="1"/>
</dbReference>
<organism evidence="9 10">
    <name type="scientific">Austropuccinia psidii MF-1</name>
    <dbReference type="NCBI Taxonomy" id="1389203"/>
    <lineage>
        <taxon>Eukaryota</taxon>
        <taxon>Fungi</taxon>
        <taxon>Dikarya</taxon>
        <taxon>Basidiomycota</taxon>
        <taxon>Pucciniomycotina</taxon>
        <taxon>Pucciniomycetes</taxon>
        <taxon>Pucciniales</taxon>
        <taxon>Sphaerophragmiaceae</taxon>
        <taxon>Austropuccinia</taxon>
    </lineage>
</organism>
<proteinExistence type="inferred from homology"/>
<evidence type="ECO:0000256" key="3">
    <source>
        <dbReference type="ARBA" id="ARBA00022763"/>
    </source>
</evidence>
<gene>
    <name evidence="9" type="ORF">O181_061200</name>
</gene>
<comment type="similarity">
    <text evidence="2 6">Belongs to the CSM3 family.</text>
</comment>